<name>A0A0D8XBS4_DICVI</name>
<dbReference type="InterPro" id="IPR003409">
    <property type="entry name" value="MORN"/>
</dbReference>
<proteinExistence type="inferred from homology"/>
<reference evidence="11 12" key="1">
    <citation type="submission" date="2013-11" db="EMBL/GenBank/DDBJ databases">
        <title>Draft genome of the bovine lungworm Dictyocaulus viviparus.</title>
        <authorList>
            <person name="Mitreva M."/>
        </authorList>
    </citation>
    <scope>NUCLEOTIDE SEQUENCE [LARGE SCALE GENOMIC DNA]</scope>
    <source>
        <strain evidence="11 12">HannoverDv2000</strain>
    </source>
</reference>
<comment type="subcellular location">
    <subcellularLocation>
        <location evidence="3">Cell membrane</location>
    </subcellularLocation>
    <subcellularLocation>
        <location evidence="2">Endomembrane system</location>
        <topology evidence="2">Peripheral membrane protein</topology>
    </subcellularLocation>
    <subcellularLocation>
        <location evidence="1">Endoplasmic reticulum membrane</location>
        <topology evidence="1">Single-pass type IV membrane protein</topology>
    </subcellularLocation>
</comment>
<evidence type="ECO:0000256" key="5">
    <source>
        <dbReference type="ARBA" id="ARBA00022475"/>
    </source>
</evidence>
<dbReference type="InterPro" id="IPR017191">
    <property type="entry name" value="Junctophilin"/>
</dbReference>
<comment type="similarity">
    <text evidence="4">Belongs to the junctophilin family.</text>
</comment>
<dbReference type="PANTHER" id="PTHR23085:SF16">
    <property type="entry name" value="GH28348P"/>
    <property type="match status" value="1"/>
</dbReference>
<keyword evidence="7" id="KW-0677">Repeat</keyword>
<dbReference type="Proteomes" id="UP000053766">
    <property type="component" value="Unassembled WGS sequence"/>
</dbReference>
<keyword evidence="8" id="KW-0256">Endoplasmic reticulum</keyword>
<keyword evidence="10" id="KW-0472">Membrane</keyword>
<evidence type="ECO:0000256" key="3">
    <source>
        <dbReference type="ARBA" id="ARBA00004236"/>
    </source>
</evidence>
<sequence>MLMELQMRFSSHCKEEVIDDGATEFYSGEWKNDARSGFGVCERSDGLRYQGEWSNNTKNGYGATTLADGTLVHFI</sequence>
<dbReference type="GO" id="GO:0030314">
    <property type="term" value="C:junctional membrane complex"/>
    <property type="evidence" value="ECO:0007669"/>
    <property type="project" value="InterPro"/>
</dbReference>
<dbReference type="OrthoDB" id="5800436at2759"/>
<organism evidence="11 12">
    <name type="scientific">Dictyocaulus viviparus</name>
    <name type="common">Bovine lungworm</name>
    <dbReference type="NCBI Taxonomy" id="29172"/>
    <lineage>
        <taxon>Eukaryota</taxon>
        <taxon>Metazoa</taxon>
        <taxon>Ecdysozoa</taxon>
        <taxon>Nematoda</taxon>
        <taxon>Chromadorea</taxon>
        <taxon>Rhabditida</taxon>
        <taxon>Rhabditina</taxon>
        <taxon>Rhabditomorpha</taxon>
        <taxon>Strongyloidea</taxon>
        <taxon>Metastrongylidae</taxon>
        <taxon>Dictyocaulus</taxon>
    </lineage>
</organism>
<dbReference type="SUPFAM" id="SSF82185">
    <property type="entry name" value="Histone H3 K4-specific methyltransferase SET7/9 N-terminal domain"/>
    <property type="match status" value="1"/>
</dbReference>
<dbReference type="Pfam" id="PF02493">
    <property type="entry name" value="MORN"/>
    <property type="match status" value="2"/>
</dbReference>
<dbReference type="GO" id="GO:0005886">
    <property type="term" value="C:plasma membrane"/>
    <property type="evidence" value="ECO:0007669"/>
    <property type="project" value="UniProtKB-SubCell"/>
</dbReference>
<evidence type="ECO:0000313" key="12">
    <source>
        <dbReference type="Proteomes" id="UP000053766"/>
    </source>
</evidence>
<dbReference type="SMART" id="SM00698">
    <property type="entry name" value="MORN"/>
    <property type="match status" value="2"/>
</dbReference>
<dbReference type="STRING" id="29172.A0A0D8XBS4"/>
<keyword evidence="6" id="KW-0812">Transmembrane</keyword>
<evidence type="ECO:0000256" key="9">
    <source>
        <dbReference type="ARBA" id="ARBA00022989"/>
    </source>
</evidence>
<evidence type="ECO:0000256" key="7">
    <source>
        <dbReference type="ARBA" id="ARBA00022737"/>
    </source>
</evidence>
<keyword evidence="5" id="KW-1003">Cell membrane</keyword>
<evidence type="ECO:0000256" key="6">
    <source>
        <dbReference type="ARBA" id="ARBA00022692"/>
    </source>
</evidence>
<dbReference type="GO" id="GO:0005789">
    <property type="term" value="C:endoplasmic reticulum membrane"/>
    <property type="evidence" value="ECO:0007669"/>
    <property type="project" value="UniProtKB-SubCell"/>
</dbReference>
<dbReference type="EMBL" id="KN719227">
    <property type="protein sequence ID" value="KJH39921.1"/>
    <property type="molecule type" value="Genomic_DNA"/>
</dbReference>
<protein>
    <submittedName>
        <fullName evidence="11">MORN repeat protein</fullName>
    </submittedName>
</protein>
<reference evidence="12" key="2">
    <citation type="journal article" date="2016" name="Sci. Rep.">
        <title>Dictyocaulus viviparus genome, variome and transcriptome elucidate lungworm biology and support future intervention.</title>
        <authorList>
            <person name="McNulty S.N."/>
            <person name="Strube C."/>
            <person name="Rosa B.A."/>
            <person name="Martin J.C."/>
            <person name="Tyagi R."/>
            <person name="Choi Y.J."/>
            <person name="Wang Q."/>
            <person name="Hallsworth Pepin K."/>
            <person name="Zhang X."/>
            <person name="Ozersky P."/>
            <person name="Wilson R.K."/>
            <person name="Sternberg P.W."/>
            <person name="Gasser R.B."/>
            <person name="Mitreva M."/>
        </authorList>
    </citation>
    <scope>NUCLEOTIDE SEQUENCE [LARGE SCALE GENOMIC DNA]</scope>
    <source>
        <strain evidence="12">HannoverDv2000</strain>
    </source>
</reference>
<evidence type="ECO:0000256" key="2">
    <source>
        <dbReference type="ARBA" id="ARBA00004184"/>
    </source>
</evidence>
<evidence type="ECO:0000313" key="11">
    <source>
        <dbReference type="EMBL" id="KJH39921.1"/>
    </source>
</evidence>
<dbReference type="AlphaFoldDB" id="A0A0D8XBS4"/>
<evidence type="ECO:0000256" key="8">
    <source>
        <dbReference type="ARBA" id="ARBA00022824"/>
    </source>
</evidence>
<dbReference type="Gene3D" id="2.20.110.10">
    <property type="entry name" value="Histone H3 K4-specific methyltransferase SET7/9 N-terminal domain"/>
    <property type="match status" value="1"/>
</dbReference>
<keyword evidence="12" id="KW-1185">Reference proteome</keyword>
<gene>
    <name evidence="11" type="ORF">DICVIV_14174</name>
</gene>
<dbReference type="PANTHER" id="PTHR23085">
    <property type="entry name" value="GH28348P"/>
    <property type="match status" value="1"/>
</dbReference>
<evidence type="ECO:0000256" key="10">
    <source>
        <dbReference type="ARBA" id="ARBA00023136"/>
    </source>
</evidence>
<keyword evidence="9" id="KW-1133">Transmembrane helix</keyword>
<accession>A0A0D8XBS4</accession>
<evidence type="ECO:0000256" key="4">
    <source>
        <dbReference type="ARBA" id="ARBA00008599"/>
    </source>
</evidence>
<evidence type="ECO:0000256" key="1">
    <source>
        <dbReference type="ARBA" id="ARBA00004163"/>
    </source>
</evidence>